<reference evidence="1 2" key="1">
    <citation type="submission" date="2015-09" db="EMBL/GenBank/DDBJ databases">
        <authorList>
            <consortium name="Pathogen Informatics"/>
        </authorList>
    </citation>
    <scope>NUCLEOTIDE SEQUENCE [LARGE SCALE GENOMIC DNA]</scope>
    <source>
        <strain evidence="1 2">2789STDY5834946</strain>
    </source>
</reference>
<organism evidence="1 2">
    <name type="scientific">Bacteroides caccae</name>
    <dbReference type="NCBI Taxonomy" id="47678"/>
    <lineage>
        <taxon>Bacteria</taxon>
        <taxon>Pseudomonadati</taxon>
        <taxon>Bacteroidota</taxon>
        <taxon>Bacteroidia</taxon>
        <taxon>Bacteroidales</taxon>
        <taxon>Bacteroidaceae</taxon>
        <taxon>Bacteroides</taxon>
    </lineage>
</organism>
<proteinExistence type="predicted"/>
<evidence type="ECO:0000313" key="2">
    <source>
        <dbReference type="Proteomes" id="UP000095725"/>
    </source>
</evidence>
<gene>
    <name evidence="1" type="ORF">ERS852558_01168</name>
</gene>
<protein>
    <submittedName>
        <fullName evidence="1">Uncharacterized protein</fullName>
    </submittedName>
</protein>
<name>A0A174RJ55_9BACE</name>
<dbReference type="AlphaFoldDB" id="A0A174RJ55"/>
<evidence type="ECO:0000313" key="1">
    <source>
        <dbReference type="EMBL" id="CUP85502.1"/>
    </source>
</evidence>
<dbReference type="EMBL" id="CZBL01000003">
    <property type="protein sequence ID" value="CUP85502.1"/>
    <property type="molecule type" value="Genomic_DNA"/>
</dbReference>
<accession>A0A174RJ55</accession>
<dbReference type="Proteomes" id="UP000095725">
    <property type="component" value="Unassembled WGS sequence"/>
</dbReference>
<dbReference type="RefSeq" id="WP_055256048.1">
    <property type="nucleotide sequence ID" value="NZ_CP081920.1"/>
</dbReference>
<sequence length="139" mass="15411">MKQETFFGVRKDSEKHLYVRRGDNNEVLITKTVNGGSVTEENTVHLNAEEARKLGIQLLKLGNEELPKSGIDLKAESFVEKITVYRGINPDETPANLAVITIDESDEAKQVREDSGEEPGFSIEGEELEKLISALAKIV</sequence>